<dbReference type="SUPFAM" id="SSF140566">
    <property type="entry name" value="FlgN-like"/>
    <property type="match status" value="1"/>
</dbReference>
<keyword evidence="5" id="KW-1185">Reference proteome</keyword>
<evidence type="ECO:0000256" key="3">
    <source>
        <dbReference type="ARBA" id="ARBA00022795"/>
    </source>
</evidence>
<accession>A0A3N1PDG0</accession>
<dbReference type="OrthoDB" id="6314116at2"/>
<comment type="caution">
    <text evidence="4">The sequence shown here is derived from an EMBL/GenBank/DDBJ whole genome shotgun (WGS) entry which is preliminary data.</text>
</comment>
<evidence type="ECO:0000256" key="2">
    <source>
        <dbReference type="ARBA" id="ARBA00007703"/>
    </source>
</evidence>
<dbReference type="InterPro" id="IPR007809">
    <property type="entry name" value="FlgN-like"/>
</dbReference>
<keyword evidence="4" id="KW-0969">Cilium</keyword>
<dbReference type="GO" id="GO:0044780">
    <property type="term" value="P:bacterial-type flagellum assembly"/>
    <property type="evidence" value="ECO:0007669"/>
    <property type="project" value="InterPro"/>
</dbReference>
<comment type="function">
    <text evidence="1">Required for the efficient initiation of filament assembly.</text>
</comment>
<dbReference type="EMBL" id="RJUL01000005">
    <property type="protein sequence ID" value="ROQ25868.1"/>
    <property type="molecule type" value="Genomic_DNA"/>
</dbReference>
<evidence type="ECO:0000313" key="5">
    <source>
        <dbReference type="Proteomes" id="UP000268033"/>
    </source>
</evidence>
<protein>
    <submittedName>
        <fullName evidence="4">Flagella synthesis protein FlgN</fullName>
    </submittedName>
</protein>
<name>A0A3N1PDG0_9GAMM</name>
<sequence length="142" mass="15243">MSAKEAVLTLLQAIKADTLECQALQALLVRQEKLLSQADAKALAAINTEVMASLARLGEHARERSALLQGLGVDPNEQGMAKLIAKLPTHMADKAAPLWQQLGSQLAHCKTLNERNGQILASQRELLGELSGQGLVDYGHGR</sequence>
<dbReference type="AlphaFoldDB" id="A0A3N1PDG0"/>
<dbReference type="RefSeq" id="WP_050658420.1">
    <property type="nucleotide sequence ID" value="NZ_JBLXAC010000003.1"/>
</dbReference>
<dbReference type="STRING" id="584787.GCA_001247655_02927"/>
<gene>
    <name evidence="4" type="ORF">EDC28_105179</name>
</gene>
<keyword evidence="4" id="KW-0282">Flagellum</keyword>
<dbReference type="InterPro" id="IPR036679">
    <property type="entry name" value="FlgN-like_sf"/>
</dbReference>
<comment type="similarity">
    <text evidence="2">Belongs to the FlgN family.</text>
</comment>
<evidence type="ECO:0000313" key="4">
    <source>
        <dbReference type="EMBL" id="ROQ25868.1"/>
    </source>
</evidence>
<evidence type="ECO:0000256" key="1">
    <source>
        <dbReference type="ARBA" id="ARBA00002397"/>
    </source>
</evidence>
<reference evidence="4 5" key="1">
    <citation type="submission" date="2018-11" db="EMBL/GenBank/DDBJ databases">
        <title>Genomic Encyclopedia of Type Strains, Phase IV (KMG-IV): sequencing the most valuable type-strain genomes for metagenomic binning, comparative biology and taxonomic classification.</title>
        <authorList>
            <person name="Goeker M."/>
        </authorList>
    </citation>
    <scope>NUCLEOTIDE SEQUENCE [LARGE SCALE GENOMIC DNA]</scope>
    <source>
        <strain evidence="4 5">DSM 21945</strain>
    </source>
</reference>
<dbReference type="Gene3D" id="1.20.58.300">
    <property type="entry name" value="FlgN-like"/>
    <property type="match status" value="1"/>
</dbReference>
<dbReference type="Proteomes" id="UP000268033">
    <property type="component" value="Unassembled WGS sequence"/>
</dbReference>
<proteinExistence type="inferred from homology"/>
<keyword evidence="3" id="KW-1005">Bacterial flagellum biogenesis</keyword>
<keyword evidence="4" id="KW-0966">Cell projection</keyword>
<dbReference type="Pfam" id="PF05130">
    <property type="entry name" value="FlgN"/>
    <property type="match status" value="1"/>
</dbReference>
<organism evidence="4 5">
    <name type="scientific">Gallaecimonas pentaromativorans</name>
    <dbReference type="NCBI Taxonomy" id="584787"/>
    <lineage>
        <taxon>Bacteria</taxon>
        <taxon>Pseudomonadati</taxon>
        <taxon>Pseudomonadota</taxon>
        <taxon>Gammaproteobacteria</taxon>
        <taxon>Enterobacterales</taxon>
        <taxon>Gallaecimonadaceae</taxon>
        <taxon>Gallaecimonas</taxon>
    </lineage>
</organism>